<reference evidence="1" key="1">
    <citation type="journal article" date="2013" name="BMC Genomics">
        <title>Unscrambling butterfly oogenesis.</title>
        <authorList>
            <person name="Carter J.M."/>
            <person name="Baker S.C."/>
            <person name="Pink R."/>
            <person name="Carter D.R."/>
            <person name="Collins A."/>
            <person name="Tomlin J."/>
            <person name="Gibbs M."/>
            <person name="Breuker C.J."/>
        </authorList>
    </citation>
    <scope>NUCLEOTIDE SEQUENCE</scope>
    <source>
        <tissue evidence="1">Ovary</tissue>
    </source>
</reference>
<name>S4P906_9NEOP</name>
<dbReference type="AlphaFoldDB" id="S4P906"/>
<organism evidence="1">
    <name type="scientific">Pararge aegeria</name>
    <name type="common">speckled wood butterfly</name>
    <dbReference type="NCBI Taxonomy" id="116150"/>
    <lineage>
        <taxon>Eukaryota</taxon>
        <taxon>Metazoa</taxon>
        <taxon>Ecdysozoa</taxon>
        <taxon>Arthropoda</taxon>
        <taxon>Hexapoda</taxon>
        <taxon>Insecta</taxon>
        <taxon>Pterygota</taxon>
        <taxon>Neoptera</taxon>
        <taxon>Endopterygota</taxon>
        <taxon>Lepidoptera</taxon>
        <taxon>Glossata</taxon>
        <taxon>Ditrysia</taxon>
        <taxon>Papilionoidea</taxon>
        <taxon>Nymphalidae</taxon>
        <taxon>Satyrinae</taxon>
        <taxon>Satyrini</taxon>
        <taxon>Parargina</taxon>
        <taxon>Pararge</taxon>
    </lineage>
</organism>
<dbReference type="EMBL" id="GAIX01009260">
    <property type="protein sequence ID" value="JAA83300.1"/>
    <property type="molecule type" value="Transcribed_RNA"/>
</dbReference>
<evidence type="ECO:0000313" key="1">
    <source>
        <dbReference type="EMBL" id="JAA83300.1"/>
    </source>
</evidence>
<accession>S4P906</accession>
<proteinExistence type="predicted"/>
<sequence>MQTVLNLFIQNNTNASRLKIYECLIHDKDFVIGYLTALKLYPKNFSDDESKEQVEKLRQTLFEHPSLEVKMHCHYEFLET</sequence>
<protein>
    <submittedName>
        <fullName evidence="1">Uncharacterized protein</fullName>
    </submittedName>
</protein>
<reference evidence="1" key="2">
    <citation type="submission" date="2013-05" db="EMBL/GenBank/DDBJ databases">
        <authorList>
            <person name="Carter J.-M."/>
            <person name="Baker S.C."/>
            <person name="Pink R."/>
            <person name="Carter D.R.F."/>
            <person name="Collins A."/>
            <person name="Tomlin J."/>
            <person name="Gibbs M."/>
            <person name="Breuker C.J."/>
        </authorList>
    </citation>
    <scope>NUCLEOTIDE SEQUENCE</scope>
    <source>
        <tissue evidence="1">Ovary</tissue>
    </source>
</reference>